<evidence type="ECO:0000256" key="8">
    <source>
        <dbReference type="ARBA" id="ARBA00023295"/>
    </source>
</evidence>
<proteinExistence type="inferred from homology"/>
<evidence type="ECO:0000256" key="6">
    <source>
        <dbReference type="ARBA" id="ARBA00022801"/>
    </source>
</evidence>
<dbReference type="PANTHER" id="PTHR31490">
    <property type="entry name" value="GLYCOSYL HYDROLASE"/>
    <property type="match status" value="1"/>
</dbReference>
<dbReference type="SUPFAM" id="SSF51445">
    <property type="entry name" value="(Trans)glycosidases"/>
    <property type="match status" value="1"/>
</dbReference>
<feature type="non-terminal residue" evidence="11">
    <location>
        <position position="1"/>
    </location>
</feature>
<evidence type="ECO:0000259" key="10">
    <source>
        <dbReference type="PROSITE" id="PS51760"/>
    </source>
</evidence>
<reference evidence="11" key="1">
    <citation type="journal article" date="2013" name="Environ. Microbiol.">
        <title>Seasonally variable intestinal metagenomes of the red palm weevil (Rhynchophorus ferrugineus).</title>
        <authorList>
            <person name="Jia S."/>
            <person name="Zhang X."/>
            <person name="Zhang G."/>
            <person name="Yin A."/>
            <person name="Zhang S."/>
            <person name="Li F."/>
            <person name="Wang L."/>
            <person name="Zhao D."/>
            <person name="Yun Q."/>
            <person name="Tala"/>
            <person name="Wang J."/>
            <person name="Sun G."/>
            <person name="Baabdullah M."/>
            <person name="Yu X."/>
            <person name="Hu S."/>
            <person name="Al-Mssallem I.S."/>
            <person name="Yu J."/>
        </authorList>
    </citation>
    <scope>NUCLEOTIDE SEQUENCE</scope>
</reference>
<name>A0A060C2G0_9ACTN</name>
<organism evidence="11">
    <name type="scientific">uncultured Microbispora sp</name>
    <dbReference type="NCBI Taxonomy" id="671176"/>
    <lineage>
        <taxon>Bacteria</taxon>
        <taxon>Bacillati</taxon>
        <taxon>Actinomycetota</taxon>
        <taxon>Actinomycetes</taxon>
        <taxon>Streptosporangiales</taxon>
        <taxon>Streptosporangiaceae</taxon>
        <taxon>Microbispora</taxon>
        <taxon>environmental samples</taxon>
    </lineage>
</organism>
<dbReference type="Pfam" id="PF00331">
    <property type="entry name" value="Glyco_hydro_10"/>
    <property type="match status" value="1"/>
</dbReference>
<dbReference type="InterPro" id="IPR017853">
    <property type="entry name" value="GH"/>
</dbReference>
<dbReference type="GO" id="GO:0031176">
    <property type="term" value="F:endo-1,4-beta-xylanase activity"/>
    <property type="evidence" value="ECO:0007669"/>
    <property type="project" value="UniProtKB-EC"/>
</dbReference>
<dbReference type="PANTHER" id="PTHR31490:SF88">
    <property type="entry name" value="BETA-XYLANASE"/>
    <property type="match status" value="1"/>
</dbReference>
<dbReference type="InterPro" id="IPR044846">
    <property type="entry name" value="GH10"/>
</dbReference>
<keyword evidence="9" id="KW-0624">Polysaccharide degradation</keyword>
<keyword evidence="5" id="KW-0732">Signal</keyword>
<dbReference type="Gene3D" id="3.20.20.80">
    <property type="entry name" value="Glycosidases"/>
    <property type="match status" value="1"/>
</dbReference>
<keyword evidence="6" id="KW-0378">Hydrolase</keyword>
<evidence type="ECO:0000256" key="1">
    <source>
        <dbReference type="ARBA" id="ARBA00000681"/>
    </source>
</evidence>
<sequence length="149" mass="17034">FSRRSVCLDHKTYQLNPATTVSRYLYIGLSSSSADYYIDNIRALKNVDFGFDYTDETQTLRYYADQINKNIGMAVASGDANFFVEMDNNSRIVTRTIASNFNMIVAGNEMKFDAIEPQQGVFNFSYGDQIVAFAEKHNMKVRGHTLLWH</sequence>
<feature type="non-terminal residue" evidence="11">
    <location>
        <position position="149"/>
    </location>
</feature>
<dbReference type="EC" id="3.2.1.8" evidence="3"/>
<comment type="similarity">
    <text evidence="2">Belongs to the glycosyl hydrolase 10 (cellulase F) family.</text>
</comment>
<feature type="domain" description="GH10" evidence="10">
    <location>
        <begin position="77"/>
        <end position="149"/>
    </location>
</feature>
<keyword evidence="8" id="KW-0326">Glycosidase</keyword>
<dbReference type="InterPro" id="IPR001000">
    <property type="entry name" value="GH10_dom"/>
</dbReference>
<protein>
    <recommendedName>
        <fullName evidence="3">endo-1,4-beta-xylanase</fullName>
        <ecNumber evidence="3">3.2.1.8</ecNumber>
    </recommendedName>
</protein>
<dbReference type="AlphaFoldDB" id="A0A060C2G0"/>
<accession>A0A060C2G0</accession>
<dbReference type="PROSITE" id="PS51760">
    <property type="entry name" value="GH10_2"/>
    <property type="match status" value="1"/>
</dbReference>
<comment type="catalytic activity">
    <reaction evidence="1">
        <text>Endohydrolysis of (1-&gt;4)-beta-D-xylosidic linkages in xylans.</text>
        <dbReference type="EC" id="3.2.1.8"/>
    </reaction>
</comment>
<evidence type="ECO:0000256" key="4">
    <source>
        <dbReference type="ARBA" id="ARBA00022651"/>
    </source>
</evidence>
<evidence type="ECO:0000256" key="3">
    <source>
        <dbReference type="ARBA" id="ARBA00012590"/>
    </source>
</evidence>
<evidence type="ECO:0000256" key="9">
    <source>
        <dbReference type="ARBA" id="ARBA00023326"/>
    </source>
</evidence>
<evidence type="ECO:0000256" key="5">
    <source>
        <dbReference type="ARBA" id="ARBA00022729"/>
    </source>
</evidence>
<evidence type="ECO:0000313" key="11">
    <source>
        <dbReference type="EMBL" id="AIA86906.1"/>
    </source>
</evidence>
<dbReference type="EMBL" id="KF119638">
    <property type="protein sequence ID" value="AIA86906.1"/>
    <property type="molecule type" value="Genomic_DNA"/>
</dbReference>
<dbReference type="GO" id="GO:0045493">
    <property type="term" value="P:xylan catabolic process"/>
    <property type="evidence" value="ECO:0007669"/>
    <property type="project" value="UniProtKB-KW"/>
</dbReference>
<evidence type="ECO:0000256" key="2">
    <source>
        <dbReference type="ARBA" id="ARBA00007495"/>
    </source>
</evidence>
<keyword evidence="4" id="KW-0858">Xylan degradation</keyword>
<keyword evidence="7" id="KW-0119">Carbohydrate metabolism</keyword>
<evidence type="ECO:0000256" key="7">
    <source>
        <dbReference type="ARBA" id="ARBA00023277"/>
    </source>
</evidence>